<sequence>MSDPRPRRFTPRPRTTLLGALAACLALASAGAGGSASAAGPETLPLSGATVSGLHNTYDPAAFPYLARALDTGTSMIELDVWDDFITKEWKVSHSNPLGNSNNCVNATTPAQLYTGGANKNLESCLDDIRVWLSAHPGHPPLVVKLEMKAGFQATYGMGPDKLDQTIADHLGPAVFRPADLLAKPGGGQYATLDEAANAGNWPSREALAGKVMLEVIPGTVEEGNPTDTLWTDVEYARHLRDLAAAGRTARAQVFPAVHNAQAGDPRSRYADASIRPWFVVFDGDAATYLNGTVDTAWYDTHHYFLVMTDAQNVAPALDDKNPSPADARARVARLAAAHASVASNDWNALPEIQSLVLPRGVG</sequence>
<dbReference type="InterPro" id="IPR032075">
    <property type="entry name" value="PI-PLC-C1"/>
</dbReference>
<dbReference type="GO" id="GO:0006629">
    <property type="term" value="P:lipid metabolic process"/>
    <property type="evidence" value="ECO:0007669"/>
    <property type="project" value="InterPro"/>
</dbReference>
<dbReference type="AlphaFoldDB" id="A0A387HSQ2"/>
<keyword evidence="1" id="KW-0732">Signal</keyword>
<dbReference type="KEGG" id="shun:DWB77_06691"/>
<evidence type="ECO:0000313" key="2">
    <source>
        <dbReference type="EMBL" id="AYG84477.1"/>
    </source>
</evidence>
<reference evidence="2 3" key="1">
    <citation type="submission" date="2018-10" db="EMBL/GenBank/DDBJ databases">
        <title>Relationship between Morphology and Antimicrobial Activity in Streptomyces.</title>
        <authorList>
            <person name="Kang H.J."/>
            <person name="Kim S.B."/>
        </authorList>
    </citation>
    <scope>NUCLEOTIDE SEQUENCE [LARGE SCALE GENOMIC DNA]</scope>
    <source>
        <strain evidence="2 3">BH38</strain>
    </source>
</reference>
<dbReference type="EMBL" id="CP032698">
    <property type="protein sequence ID" value="AYG84477.1"/>
    <property type="molecule type" value="Genomic_DNA"/>
</dbReference>
<keyword evidence="3" id="KW-1185">Reference proteome</keyword>
<dbReference type="Pfam" id="PF16670">
    <property type="entry name" value="PI-PLC-C1"/>
    <property type="match status" value="1"/>
</dbReference>
<dbReference type="GO" id="GO:0008081">
    <property type="term" value="F:phosphoric diester hydrolase activity"/>
    <property type="evidence" value="ECO:0007669"/>
    <property type="project" value="InterPro"/>
</dbReference>
<dbReference type="Gene3D" id="3.20.20.190">
    <property type="entry name" value="Phosphatidylinositol (PI) phosphodiesterase"/>
    <property type="match status" value="1"/>
</dbReference>
<accession>A0A387HSQ2</accession>
<proteinExistence type="predicted"/>
<dbReference type="OrthoDB" id="195526at2"/>
<evidence type="ECO:0000256" key="1">
    <source>
        <dbReference type="SAM" id="SignalP"/>
    </source>
</evidence>
<name>A0A387HSQ2_9ACTN</name>
<feature type="chain" id="PRO_5017251433" description="Lipoprotein" evidence="1">
    <location>
        <begin position="39"/>
        <end position="363"/>
    </location>
</feature>
<evidence type="ECO:0008006" key="4">
    <source>
        <dbReference type="Google" id="ProtNLM"/>
    </source>
</evidence>
<organism evidence="2 3">
    <name type="scientific">Streptomyces hundungensis</name>
    <dbReference type="NCBI Taxonomy" id="1077946"/>
    <lineage>
        <taxon>Bacteria</taxon>
        <taxon>Bacillati</taxon>
        <taxon>Actinomycetota</taxon>
        <taxon>Actinomycetes</taxon>
        <taxon>Kitasatosporales</taxon>
        <taxon>Streptomycetaceae</taxon>
        <taxon>Streptomyces</taxon>
    </lineage>
</organism>
<gene>
    <name evidence="2" type="ORF">DWB77_06691</name>
</gene>
<dbReference type="Proteomes" id="UP000271554">
    <property type="component" value="Chromosome"/>
</dbReference>
<protein>
    <recommendedName>
        <fullName evidence="4">Lipoprotein</fullName>
    </recommendedName>
</protein>
<dbReference type="RefSeq" id="WP_120725901.1">
    <property type="nucleotide sequence ID" value="NZ_CP032698.1"/>
</dbReference>
<evidence type="ECO:0000313" key="3">
    <source>
        <dbReference type="Proteomes" id="UP000271554"/>
    </source>
</evidence>
<dbReference type="InterPro" id="IPR017946">
    <property type="entry name" value="PLC-like_Pdiesterase_TIM-brl"/>
</dbReference>
<feature type="signal peptide" evidence="1">
    <location>
        <begin position="1"/>
        <end position="38"/>
    </location>
</feature>
<dbReference type="CDD" id="cd08589">
    <property type="entry name" value="PI-PLCc_SaPLC1_like"/>
    <property type="match status" value="1"/>
</dbReference>
<dbReference type="SUPFAM" id="SSF51695">
    <property type="entry name" value="PLC-like phosphodiesterases"/>
    <property type="match status" value="1"/>
</dbReference>